<proteinExistence type="inferred from homology"/>
<dbReference type="SUPFAM" id="SSF144091">
    <property type="entry name" value="Rhomboid-like"/>
    <property type="match status" value="1"/>
</dbReference>
<evidence type="ECO:0000313" key="9">
    <source>
        <dbReference type="Proteomes" id="UP000001805"/>
    </source>
</evidence>
<protein>
    <recommendedName>
        <fullName evidence="7">Derlin</fullName>
    </recommendedName>
</protein>
<keyword evidence="5 7" id="KW-1133">Transmembrane helix</keyword>
<dbReference type="KEGG" id="ncr:NCU01296"/>
<dbReference type="GO" id="GO:0006950">
    <property type="term" value="P:response to stress"/>
    <property type="evidence" value="ECO:0007669"/>
    <property type="project" value="UniProtKB-ARBA"/>
</dbReference>
<dbReference type="InterPro" id="IPR035952">
    <property type="entry name" value="Rhomboid-like_sf"/>
</dbReference>
<dbReference type="PaxDb" id="5141-EFNCRP00000004113"/>
<keyword evidence="9" id="KW-1185">Reference proteome</keyword>
<dbReference type="VEuPathDB" id="FungiDB:NCU01296"/>
<feature type="transmembrane region" description="Helical" evidence="7">
    <location>
        <begin position="133"/>
        <end position="153"/>
    </location>
</feature>
<evidence type="ECO:0000256" key="4">
    <source>
        <dbReference type="ARBA" id="ARBA00022824"/>
    </source>
</evidence>
<evidence type="ECO:0000256" key="7">
    <source>
        <dbReference type="RuleBase" id="RU363059"/>
    </source>
</evidence>
<evidence type="ECO:0000256" key="1">
    <source>
        <dbReference type="ARBA" id="ARBA00004477"/>
    </source>
</evidence>
<keyword evidence="4 7" id="KW-0256">Endoplasmic reticulum</keyword>
<keyword evidence="3 7" id="KW-0812">Transmembrane</keyword>
<dbReference type="GO" id="GO:0005789">
    <property type="term" value="C:endoplasmic reticulum membrane"/>
    <property type="evidence" value="ECO:0007669"/>
    <property type="project" value="UniProtKB-SubCell"/>
</dbReference>
<gene>
    <name evidence="8" type="ORF">NCU01296</name>
</gene>
<evidence type="ECO:0000256" key="2">
    <source>
        <dbReference type="ARBA" id="ARBA00008917"/>
    </source>
</evidence>
<dbReference type="Proteomes" id="UP000001805">
    <property type="component" value="Chromosome 2, Linkage Group V"/>
</dbReference>
<accession>V5ILM9</accession>
<dbReference type="GeneID" id="3877583"/>
<comment type="function">
    <text evidence="7">May be involved in the degradation of misfolded endoplasmic reticulum (ER) luminal proteins.</text>
</comment>
<dbReference type="AlphaFoldDB" id="V5ILM9"/>
<dbReference type="PANTHER" id="PTHR11009">
    <property type="entry name" value="DER1-LIKE PROTEIN, DERLIN"/>
    <property type="match status" value="1"/>
</dbReference>
<feature type="transmembrane region" description="Helical" evidence="7">
    <location>
        <begin position="54"/>
        <end position="76"/>
    </location>
</feature>
<evidence type="ECO:0000256" key="3">
    <source>
        <dbReference type="ARBA" id="ARBA00022692"/>
    </source>
</evidence>
<dbReference type="EMBL" id="CM002240">
    <property type="protein sequence ID" value="ESA42547.1"/>
    <property type="molecule type" value="Genomic_DNA"/>
</dbReference>
<feature type="transmembrane region" description="Helical" evidence="7">
    <location>
        <begin position="97"/>
        <end position="121"/>
    </location>
</feature>
<dbReference type="RefSeq" id="XP_011394503.1">
    <property type="nucleotide sequence ID" value="XM_011396201.1"/>
</dbReference>
<dbReference type="Pfam" id="PF04511">
    <property type="entry name" value="DER1"/>
    <property type="match status" value="1"/>
</dbReference>
<reference evidence="8 9" key="1">
    <citation type="journal article" date="2003" name="Nature">
        <title>The genome sequence of the filamentous fungus Neurospora crassa.</title>
        <authorList>
            <person name="Galagan J.E."/>
            <person name="Calvo S.E."/>
            <person name="Borkovich K.A."/>
            <person name="Selker E.U."/>
            <person name="Read N.D."/>
            <person name="Jaffe D."/>
            <person name="FitzHugh W."/>
            <person name="Ma L.J."/>
            <person name="Smirnov S."/>
            <person name="Purcell S."/>
            <person name="Rehman B."/>
            <person name="Elkins T."/>
            <person name="Engels R."/>
            <person name="Wang S."/>
            <person name="Nielsen C.B."/>
            <person name="Butler J."/>
            <person name="Endrizzi M."/>
            <person name="Qui D."/>
            <person name="Ianakiev P."/>
            <person name="Bell-Pedersen D."/>
            <person name="Nelson M.A."/>
            <person name="Werner-Washburne M."/>
            <person name="Selitrennikoff C.P."/>
            <person name="Kinsey J.A."/>
            <person name="Braun E.L."/>
            <person name="Zelter A."/>
            <person name="Schulte U."/>
            <person name="Kothe G.O."/>
            <person name="Jedd G."/>
            <person name="Mewes W."/>
            <person name="Staben C."/>
            <person name="Marcotte E."/>
            <person name="Greenberg D."/>
            <person name="Roy A."/>
            <person name="Foley K."/>
            <person name="Naylor J."/>
            <person name="Stange-Thomann N."/>
            <person name="Barrett R."/>
            <person name="Gnerre S."/>
            <person name="Kamal M."/>
            <person name="Kamvysselis M."/>
            <person name="Mauceli E."/>
            <person name="Bielke C."/>
            <person name="Rudd S."/>
            <person name="Frishman D."/>
            <person name="Krystofova S."/>
            <person name="Rasmussen C."/>
            <person name="Metzenberg R.L."/>
            <person name="Perkins D.D."/>
            <person name="Kroken S."/>
            <person name="Cogoni C."/>
            <person name="Macino G."/>
            <person name="Catcheside D."/>
            <person name="Li W."/>
            <person name="Pratt R.J."/>
            <person name="Osmani S.A."/>
            <person name="DeSouza C.P."/>
            <person name="Glass L."/>
            <person name="Orbach M.J."/>
            <person name="Berglund J.A."/>
            <person name="Voelker R."/>
            <person name="Yarden O."/>
            <person name="Plamann M."/>
            <person name="Seiler S."/>
            <person name="Dunlap J."/>
            <person name="Radford A."/>
            <person name="Aramayo R."/>
            <person name="Natvig D.O."/>
            <person name="Alex L.A."/>
            <person name="Mannhaupt G."/>
            <person name="Ebbole D.J."/>
            <person name="Freitag M."/>
            <person name="Paulsen I."/>
            <person name="Sachs M.S."/>
            <person name="Lander E.S."/>
            <person name="Nusbaum C."/>
            <person name="Birren B."/>
        </authorList>
    </citation>
    <scope>NUCLEOTIDE SEQUENCE [LARGE SCALE GENOMIC DNA]</scope>
    <source>
        <strain evidence="9">ATCC 24698 / 74-OR23-1A / CBS 708.71 / DSM 1257 / FGSC 987</strain>
    </source>
</reference>
<name>V5ILM9_NEUCR</name>
<evidence type="ECO:0000313" key="8">
    <source>
        <dbReference type="EMBL" id="ESA42547.1"/>
    </source>
</evidence>
<sequence>MSSEIMAAYWQAPPMARTLATAILVTSIMAYFGPLPISWIYFDESRLFKLPPELWRLVTSFLLSSPQLGIVLDPYFAYLYLSQLETSNPKFQRKEDVLWYLITVGGFIIVGLTSLFFFLFSSPLDYTFSLKPVTTHIGILGISARIVQCIQLLRFLEPRKITATSQPPIIRKIPGGLRCGHGGNALDDPSNILCVLGVVF</sequence>
<keyword evidence="6 7" id="KW-0472">Membrane</keyword>
<dbReference type="InterPro" id="IPR007599">
    <property type="entry name" value="DER1"/>
</dbReference>
<comment type="subcellular location">
    <subcellularLocation>
        <location evidence="1 7">Endoplasmic reticulum membrane</location>
        <topology evidence="1 7">Multi-pass membrane protein</topology>
    </subcellularLocation>
</comment>
<dbReference type="OrthoDB" id="19102at2759"/>
<evidence type="ECO:0000256" key="6">
    <source>
        <dbReference type="ARBA" id="ARBA00023136"/>
    </source>
</evidence>
<comment type="similarity">
    <text evidence="2 7">Belongs to the derlin family.</text>
</comment>
<organism evidence="8 9">
    <name type="scientific">Neurospora crassa (strain ATCC 24698 / 74-OR23-1A / CBS 708.71 / DSM 1257 / FGSC 987)</name>
    <dbReference type="NCBI Taxonomy" id="367110"/>
    <lineage>
        <taxon>Eukaryota</taxon>
        <taxon>Fungi</taxon>
        <taxon>Dikarya</taxon>
        <taxon>Ascomycota</taxon>
        <taxon>Pezizomycotina</taxon>
        <taxon>Sordariomycetes</taxon>
        <taxon>Sordariomycetidae</taxon>
        <taxon>Sordariales</taxon>
        <taxon>Sordariaceae</taxon>
        <taxon>Neurospora</taxon>
    </lineage>
</organism>
<evidence type="ECO:0000256" key="5">
    <source>
        <dbReference type="ARBA" id="ARBA00022989"/>
    </source>
</evidence>
<feature type="transmembrane region" description="Helical" evidence="7">
    <location>
        <begin position="21"/>
        <end position="42"/>
    </location>
</feature>